<dbReference type="Proteomes" id="UP000176329">
    <property type="component" value="Unassembled WGS sequence"/>
</dbReference>
<protein>
    <recommendedName>
        <fullName evidence="12">tRNA-dihydrouridine synthase</fullName>
        <ecNumber evidence="12">1.3.1.-</ecNumber>
    </recommendedName>
</protein>
<keyword evidence="8" id="KW-0694">RNA-binding</keyword>
<dbReference type="PIRSF" id="PIRSF006621">
    <property type="entry name" value="Dus"/>
    <property type="match status" value="1"/>
</dbReference>
<evidence type="ECO:0000256" key="9">
    <source>
        <dbReference type="ARBA" id="ARBA00023002"/>
    </source>
</evidence>
<keyword evidence="7" id="KW-0521">NADP</keyword>
<evidence type="ECO:0000256" key="1">
    <source>
        <dbReference type="ARBA" id="ARBA00001917"/>
    </source>
</evidence>
<dbReference type="InterPro" id="IPR013785">
    <property type="entry name" value="Aldolase_TIM"/>
</dbReference>
<comment type="similarity">
    <text evidence="12">Belongs to the dus family.</text>
</comment>
<dbReference type="InterPro" id="IPR018517">
    <property type="entry name" value="tRNA_hU_synthase_CS"/>
</dbReference>
<evidence type="ECO:0000256" key="3">
    <source>
        <dbReference type="ARBA" id="ARBA00022555"/>
    </source>
</evidence>
<feature type="binding site" evidence="14">
    <location>
        <begin position="16"/>
        <end position="18"/>
    </location>
    <ligand>
        <name>FMN</name>
        <dbReference type="ChEBI" id="CHEBI:58210"/>
    </ligand>
</feature>
<comment type="caution">
    <text evidence="16">The sequence shown here is derived from an EMBL/GenBank/DDBJ whole genome shotgun (WGS) entry which is preliminary data.</text>
</comment>
<feature type="active site" description="Proton donor" evidence="13">
    <location>
        <position position="101"/>
    </location>
</feature>
<keyword evidence="6 12" id="KW-0819">tRNA processing</keyword>
<dbReference type="GO" id="GO:0050660">
    <property type="term" value="F:flavin adenine dinucleotide binding"/>
    <property type="evidence" value="ECO:0007669"/>
    <property type="project" value="InterPro"/>
</dbReference>
<proteinExistence type="inferred from homology"/>
<evidence type="ECO:0000256" key="12">
    <source>
        <dbReference type="PIRNR" id="PIRNR006621"/>
    </source>
</evidence>
<dbReference type="Pfam" id="PF01207">
    <property type="entry name" value="Dus"/>
    <property type="match status" value="1"/>
</dbReference>
<accession>A0A1F6LSB2</accession>
<dbReference type="GO" id="GO:0017150">
    <property type="term" value="F:tRNA dihydrouridine synthase activity"/>
    <property type="evidence" value="ECO:0007669"/>
    <property type="project" value="InterPro"/>
</dbReference>
<evidence type="ECO:0000313" key="16">
    <source>
        <dbReference type="EMBL" id="OGH62269.1"/>
    </source>
</evidence>
<dbReference type="CDD" id="cd02801">
    <property type="entry name" value="DUS_like_FMN"/>
    <property type="match status" value="1"/>
</dbReference>
<keyword evidence="9 12" id="KW-0560">Oxidoreductase</keyword>
<name>A0A1F6LSB2_9BACT</name>
<dbReference type="Gene3D" id="3.20.20.70">
    <property type="entry name" value="Aldolase class I"/>
    <property type="match status" value="1"/>
</dbReference>
<feature type="binding site" evidence="14">
    <location>
        <position position="169"/>
    </location>
    <ligand>
        <name>FMN</name>
        <dbReference type="ChEBI" id="CHEBI:58210"/>
    </ligand>
</feature>
<evidence type="ECO:0000256" key="2">
    <source>
        <dbReference type="ARBA" id="ARBA00002790"/>
    </source>
</evidence>
<gene>
    <name evidence="16" type="ORF">A2848_01815</name>
</gene>
<evidence type="ECO:0000256" key="7">
    <source>
        <dbReference type="ARBA" id="ARBA00022857"/>
    </source>
</evidence>
<evidence type="ECO:0000256" key="11">
    <source>
        <dbReference type="ARBA" id="ARBA00048802"/>
    </source>
</evidence>
<dbReference type="PROSITE" id="PS01136">
    <property type="entry name" value="UPF0034"/>
    <property type="match status" value="1"/>
</dbReference>
<evidence type="ECO:0000256" key="6">
    <source>
        <dbReference type="ARBA" id="ARBA00022694"/>
    </source>
</evidence>
<evidence type="ECO:0000256" key="4">
    <source>
        <dbReference type="ARBA" id="ARBA00022630"/>
    </source>
</evidence>
<dbReference type="InterPro" id="IPR024036">
    <property type="entry name" value="tRNA-dHydroUridine_Synthase_C"/>
</dbReference>
<comment type="catalytic activity">
    <reaction evidence="11">
        <text>a 5,6-dihydrouridine in tRNA + NAD(+) = a uridine in tRNA + NADH + H(+)</text>
        <dbReference type="Rhea" id="RHEA:54452"/>
        <dbReference type="Rhea" id="RHEA-COMP:13339"/>
        <dbReference type="Rhea" id="RHEA-COMP:13887"/>
        <dbReference type="ChEBI" id="CHEBI:15378"/>
        <dbReference type="ChEBI" id="CHEBI:57540"/>
        <dbReference type="ChEBI" id="CHEBI:57945"/>
        <dbReference type="ChEBI" id="CHEBI:65315"/>
        <dbReference type="ChEBI" id="CHEBI:74443"/>
    </reaction>
</comment>
<evidence type="ECO:0000259" key="15">
    <source>
        <dbReference type="Pfam" id="PF01207"/>
    </source>
</evidence>
<dbReference type="PANTHER" id="PTHR45846:SF1">
    <property type="entry name" value="TRNA-DIHYDROURIDINE(47) SYNTHASE [NAD(P)(+)]-LIKE"/>
    <property type="match status" value="1"/>
</dbReference>
<reference evidence="16 17" key="1">
    <citation type="journal article" date="2016" name="Nat. Commun.">
        <title>Thousands of microbial genomes shed light on interconnected biogeochemical processes in an aquifer system.</title>
        <authorList>
            <person name="Anantharaman K."/>
            <person name="Brown C.T."/>
            <person name="Hug L.A."/>
            <person name="Sharon I."/>
            <person name="Castelle C.J."/>
            <person name="Probst A.J."/>
            <person name="Thomas B.C."/>
            <person name="Singh A."/>
            <person name="Wilkins M.J."/>
            <person name="Karaoz U."/>
            <person name="Brodie E.L."/>
            <person name="Williams K.H."/>
            <person name="Hubbard S.S."/>
            <person name="Banfield J.F."/>
        </authorList>
    </citation>
    <scope>NUCLEOTIDE SEQUENCE [LARGE SCALE GENOMIC DNA]</scope>
</reference>
<feature type="binding site" evidence="14">
    <location>
        <position position="140"/>
    </location>
    <ligand>
        <name>FMN</name>
        <dbReference type="ChEBI" id="CHEBI:58210"/>
    </ligand>
</feature>
<dbReference type="PANTHER" id="PTHR45846">
    <property type="entry name" value="TRNA-DIHYDROURIDINE(47) SYNTHASE [NAD(P)(+)]-LIKE"/>
    <property type="match status" value="1"/>
</dbReference>
<dbReference type="InterPro" id="IPR004652">
    <property type="entry name" value="DusB-like"/>
</dbReference>
<dbReference type="InterPro" id="IPR035587">
    <property type="entry name" value="DUS-like_FMN-bd"/>
</dbReference>
<evidence type="ECO:0000256" key="5">
    <source>
        <dbReference type="ARBA" id="ARBA00022643"/>
    </source>
</evidence>
<dbReference type="EC" id="1.3.1.-" evidence="12"/>
<evidence type="ECO:0000313" key="17">
    <source>
        <dbReference type="Proteomes" id="UP000176329"/>
    </source>
</evidence>
<organism evidence="16 17">
    <name type="scientific">Candidatus Magasanikbacteria bacterium RIFCSPHIGHO2_01_FULL_50_8</name>
    <dbReference type="NCBI Taxonomy" id="1798674"/>
    <lineage>
        <taxon>Bacteria</taxon>
        <taxon>Candidatus Magasanikiibacteriota</taxon>
    </lineage>
</organism>
<dbReference type="SUPFAM" id="SSF51395">
    <property type="entry name" value="FMN-linked oxidoreductases"/>
    <property type="match status" value="1"/>
</dbReference>
<evidence type="ECO:0000256" key="8">
    <source>
        <dbReference type="ARBA" id="ARBA00022884"/>
    </source>
</evidence>
<comment type="cofactor">
    <cofactor evidence="1 12 14">
        <name>FMN</name>
        <dbReference type="ChEBI" id="CHEBI:58210"/>
    </cofactor>
</comment>
<keyword evidence="3" id="KW-0820">tRNA-binding</keyword>
<dbReference type="Gene3D" id="1.10.1200.80">
    <property type="entry name" value="Putative flavin oxidoreducatase, domain 2"/>
    <property type="match status" value="1"/>
</dbReference>
<comment type="catalytic activity">
    <reaction evidence="10">
        <text>a 5,6-dihydrouridine in tRNA + NADP(+) = a uridine in tRNA + NADPH + H(+)</text>
        <dbReference type="Rhea" id="RHEA:23624"/>
        <dbReference type="Rhea" id="RHEA-COMP:13339"/>
        <dbReference type="Rhea" id="RHEA-COMP:13887"/>
        <dbReference type="ChEBI" id="CHEBI:15378"/>
        <dbReference type="ChEBI" id="CHEBI:57783"/>
        <dbReference type="ChEBI" id="CHEBI:58349"/>
        <dbReference type="ChEBI" id="CHEBI:65315"/>
        <dbReference type="ChEBI" id="CHEBI:74443"/>
    </reaction>
</comment>
<dbReference type="NCBIfam" id="TIGR00737">
    <property type="entry name" value="nifR3_yhdG"/>
    <property type="match status" value="1"/>
</dbReference>
<keyword evidence="14" id="KW-0547">Nucleotide-binding</keyword>
<evidence type="ECO:0000256" key="13">
    <source>
        <dbReference type="PIRSR" id="PIRSR006621-1"/>
    </source>
</evidence>
<feature type="domain" description="DUS-like FMN-binding" evidence="15">
    <location>
        <begin position="14"/>
        <end position="311"/>
    </location>
</feature>
<sequence>MISWKDFPRPIIALSPMADMTDSPFCRIAKQWGWPVVFREMVSSEALVRESAKTLHMAAFHEEERPLIQQIFGKDPLTMARAAEIIEKNFAPDGIDINMGCPVYKLVSDFNGACLMKDPERACAIVREMKRAVAAPISVKIRLGWTEKTDCLDFIKRLEDAGAELVTIHGRTRAAGYSGVADWEMIGRARREVSIPVLCNGDIHTPEAVFDALRVSGCDGVLIARGALGCPWFYRWFQEIAETGARQTEITIEQRVRFVMEHLQLHCAEYGEHGVVTFRKHLSYYFKGIEGMKPWREQLMKVTQRSELEKILCAMVGEKEKILA</sequence>
<comment type="function">
    <text evidence="2 12">Catalyzes the synthesis of 5,6-dihydrouridine (D), a modified base found in the D-loop of most tRNAs, via the reduction of the C5-C6 double bond in target uridines.</text>
</comment>
<dbReference type="InterPro" id="IPR001269">
    <property type="entry name" value="DUS_fam"/>
</dbReference>
<dbReference type="EMBL" id="MFPV01000014">
    <property type="protein sequence ID" value="OGH62269.1"/>
    <property type="molecule type" value="Genomic_DNA"/>
</dbReference>
<dbReference type="GO" id="GO:0000049">
    <property type="term" value="F:tRNA binding"/>
    <property type="evidence" value="ECO:0007669"/>
    <property type="project" value="UniProtKB-KW"/>
</dbReference>
<keyword evidence="4 12" id="KW-0285">Flavoprotein</keyword>
<keyword evidence="5 12" id="KW-0288">FMN</keyword>
<feature type="binding site" evidence="14">
    <location>
        <position position="70"/>
    </location>
    <ligand>
        <name>FMN</name>
        <dbReference type="ChEBI" id="CHEBI:58210"/>
    </ligand>
</feature>
<evidence type="ECO:0000256" key="14">
    <source>
        <dbReference type="PIRSR" id="PIRSR006621-2"/>
    </source>
</evidence>
<feature type="binding site" evidence="14">
    <location>
        <begin position="224"/>
        <end position="225"/>
    </location>
    <ligand>
        <name>FMN</name>
        <dbReference type="ChEBI" id="CHEBI:58210"/>
    </ligand>
</feature>
<evidence type="ECO:0000256" key="10">
    <source>
        <dbReference type="ARBA" id="ARBA00048205"/>
    </source>
</evidence>
<dbReference type="AlphaFoldDB" id="A0A1F6LSB2"/>